<protein>
    <submittedName>
        <fullName evidence="1">Uncharacterized protein</fullName>
    </submittedName>
</protein>
<name>A0ACC3CJ45_PYRYE</name>
<organism evidence="1 2">
    <name type="scientific">Pyropia yezoensis</name>
    <name type="common">Susabi-nori</name>
    <name type="synonym">Porphyra yezoensis</name>
    <dbReference type="NCBI Taxonomy" id="2788"/>
    <lineage>
        <taxon>Eukaryota</taxon>
        <taxon>Rhodophyta</taxon>
        <taxon>Bangiophyceae</taxon>
        <taxon>Bangiales</taxon>
        <taxon>Bangiaceae</taxon>
        <taxon>Pyropia</taxon>
    </lineage>
</organism>
<dbReference type="EMBL" id="CM020620">
    <property type="protein sequence ID" value="KAK1870319.1"/>
    <property type="molecule type" value="Genomic_DNA"/>
</dbReference>
<gene>
    <name evidence="1" type="ORF">I4F81_012781</name>
</gene>
<dbReference type="Proteomes" id="UP000798662">
    <property type="component" value="Chromosome 3"/>
</dbReference>
<accession>A0ACC3CJ45</accession>
<evidence type="ECO:0000313" key="2">
    <source>
        <dbReference type="Proteomes" id="UP000798662"/>
    </source>
</evidence>
<sequence length="733" mass="72389">MDDRVARPLPPPVPPPLPPPVPPSPPPSPPASLPPLTLPDLPQEVLTLIAAAVLQAGLRPLPPIPPLPGDDHDGDGSGGSGAAAGEVPPPPPGWSTLGVPLVTPTAWAAAAPLAATCRACRSAFFAAITGLYLPLLGSPLLADPPHRRAFTGADMAAVAAAAAEAAARRDAALAVLAGGLWPALGRCTALRVLVVRLPATVGPARRSLPRATADAVDAGLAGALATAAAAAAAATGGREGGGGLSAFVQVAGPPLPLATAAATATAAAGGRRLRVLVISVAPAGVALGGGWGEDPMPLWVGGGYADLDVADALVGGAGATPAGLGGGGTPFTPGHHLIPPAAAGALVHLGWTPPPDGWAVACRGAPSPAAAALAAACAPLGGPPTWPPPLALGGLLSVELPPGVDTQTVAALVTACPHLRRVVLVRPWDGSWRVLVPLGGLPALDTLDLGGWDGTGEAVTTLLPALAGGDGILGGPCRAYRRLVLPPREPDDETAAALAAVLPHLPPTLSWSLLSRGPRGGEVAVAGLAAHPGVGTLRSLHLVNISSAGVAALVSTAAGTAVAARLTRLVLDSGIAQGRLGVARIDVAALGGVLPLVRVLDLRAFRLDGGGVPLLLWALGRAQGGGGGGGGGLSPPLSPPLTSVTLDSCMGVWALAGAARLGDPDVFPIGYSCPLPRLRRVALFGCTTARVFGEGGPPEAGTGPHRRVRAAYPAVEWVEEGLLVDPLPPLFEW</sequence>
<evidence type="ECO:0000313" key="1">
    <source>
        <dbReference type="EMBL" id="KAK1870319.1"/>
    </source>
</evidence>
<comment type="caution">
    <text evidence="1">The sequence shown here is derived from an EMBL/GenBank/DDBJ whole genome shotgun (WGS) entry which is preliminary data.</text>
</comment>
<proteinExistence type="predicted"/>
<reference evidence="1" key="1">
    <citation type="submission" date="2019-11" db="EMBL/GenBank/DDBJ databases">
        <title>Nori genome reveals adaptations in red seaweeds to the harsh intertidal environment.</title>
        <authorList>
            <person name="Wang D."/>
            <person name="Mao Y."/>
        </authorList>
    </citation>
    <scope>NUCLEOTIDE SEQUENCE</scope>
    <source>
        <tissue evidence="1">Gametophyte</tissue>
    </source>
</reference>
<keyword evidence="2" id="KW-1185">Reference proteome</keyword>